<keyword evidence="2 5" id="KW-0238">DNA-binding</keyword>
<dbReference type="SUPFAM" id="SSF48008">
    <property type="entry name" value="GntR ligand-binding domain-like"/>
    <property type="match status" value="1"/>
</dbReference>
<dbReference type="InterPro" id="IPR000524">
    <property type="entry name" value="Tscrpt_reg_HTH_GntR"/>
</dbReference>
<reference evidence="5 6" key="1">
    <citation type="submission" date="2016-10" db="EMBL/GenBank/DDBJ databases">
        <authorList>
            <person name="de Groot N.N."/>
        </authorList>
    </citation>
    <scope>NUCLEOTIDE SEQUENCE [LARGE SCALE GENOMIC DNA]</scope>
    <source>
        <strain evidence="5 6">DSM 7343</strain>
    </source>
</reference>
<dbReference type="STRING" id="37625.SAMN05660420_03234"/>
<sequence length="225" mass="25587">MKQSGRTTLTPGIVEQLSLDIAEGHIEPGQKLSEAMLAKRFGTSRGPIREGLRRLEERGLVSFHPNIGARVATYSVKDYIHLFQAREAMEGMTAKLAAESMSLDDKTILRTVFHEHEKQLMNQPDSPYDQDPGDWDFHYLIAKRCGNPILSSLLCDELYQRIRLCRKQHCNTPGRGVRALKEHRRILEAIEENDGELAELMMRRHIAAARKVLESFLLANPTTIK</sequence>
<evidence type="ECO:0000256" key="1">
    <source>
        <dbReference type="ARBA" id="ARBA00023015"/>
    </source>
</evidence>
<dbReference type="SMART" id="SM00345">
    <property type="entry name" value="HTH_GNTR"/>
    <property type="match status" value="1"/>
</dbReference>
<dbReference type="Gene3D" id="1.10.10.10">
    <property type="entry name" value="Winged helix-like DNA-binding domain superfamily/Winged helix DNA-binding domain"/>
    <property type="match status" value="1"/>
</dbReference>
<evidence type="ECO:0000313" key="6">
    <source>
        <dbReference type="Proteomes" id="UP000199409"/>
    </source>
</evidence>
<dbReference type="AlphaFoldDB" id="A0A1H4E536"/>
<dbReference type="PANTHER" id="PTHR43537:SF49">
    <property type="entry name" value="TRANSCRIPTIONAL REGULATORY PROTEIN"/>
    <property type="match status" value="1"/>
</dbReference>
<keyword evidence="1" id="KW-0805">Transcription regulation</keyword>
<organism evidence="5 6">
    <name type="scientific">Desulfuromusa kysingii</name>
    <dbReference type="NCBI Taxonomy" id="37625"/>
    <lineage>
        <taxon>Bacteria</taxon>
        <taxon>Pseudomonadati</taxon>
        <taxon>Thermodesulfobacteriota</taxon>
        <taxon>Desulfuromonadia</taxon>
        <taxon>Desulfuromonadales</taxon>
        <taxon>Geopsychrobacteraceae</taxon>
        <taxon>Desulfuromusa</taxon>
    </lineage>
</organism>
<dbReference type="PROSITE" id="PS50949">
    <property type="entry name" value="HTH_GNTR"/>
    <property type="match status" value="1"/>
</dbReference>
<accession>A0A1H4E536</accession>
<dbReference type="InterPro" id="IPR011711">
    <property type="entry name" value="GntR_C"/>
</dbReference>
<evidence type="ECO:0000256" key="2">
    <source>
        <dbReference type="ARBA" id="ARBA00023125"/>
    </source>
</evidence>
<dbReference type="PANTHER" id="PTHR43537">
    <property type="entry name" value="TRANSCRIPTIONAL REGULATOR, GNTR FAMILY"/>
    <property type="match status" value="1"/>
</dbReference>
<dbReference type="OrthoDB" id="9788098at2"/>
<keyword evidence="6" id="KW-1185">Reference proteome</keyword>
<dbReference type="Proteomes" id="UP000199409">
    <property type="component" value="Unassembled WGS sequence"/>
</dbReference>
<dbReference type="SUPFAM" id="SSF46785">
    <property type="entry name" value="Winged helix' DNA-binding domain"/>
    <property type="match status" value="1"/>
</dbReference>
<feature type="domain" description="HTH gntR-type" evidence="4">
    <location>
        <begin position="7"/>
        <end position="74"/>
    </location>
</feature>
<dbReference type="RefSeq" id="WP_092350747.1">
    <property type="nucleotide sequence ID" value="NZ_FNQN01000013.1"/>
</dbReference>
<gene>
    <name evidence="5" type="ORF">SAMN05660420_03234</name>
</gene>
<dbReference type="GO" id="GO:0003677">
    <property type="term" value="F:DNA binding"/>
    <property type="evidence" value="ECO:0007669"/>
    <property type="project" value="UniProtKB-KW"/>
</dbReference>
<dbReference type="GO" id="GO:0003700">
    <property type="term" value="F:DNA-binding transcription factor activity"/>
    <property type="evidence" value="ECO:0007669"/>
    <property type="project" value="InterPro"/>
</dbReference>
<name>A0A1H4E536_9BACT</name>
<dbReference type="EMBL" id="FNQN01000013">
    <property type="protein sequence ID" value="SEA80174.1"/>
    <property type="molecule type" value="Genomic_DNA"/>
</dbReference>
<protein>
    <submittedName>
        <fullName evidence="5">DNA-binding transcriptional regulator, GntR family</fullName>
    </submittedName>
</protein>
<proteinExistence type="predicted"/>
<evidence type="ECO:0000259" key="4">
    <source>
        <dbReference type="PROSITE" id="PS50949"/>
    </source>
</evidence>
<dbReference type="PRINTS" id="PR00035">
    <property type="entry name" value="HTHGNTR"/>
</dbReference>
<dbReference type="InterPro" id="IPR036390">
    <property type="entry name" value="WH_DNA-bd_sf"/>
</dbReference>
<dbReference type="SMART" id="SM00895">
    <property type="entry name" value="FCD"/>
    <property type="match status" value="1"/>
</dbReference>
<evidence type="ECO:0000313" key="5">
    <source>
        <dbReference type="EMBL" id="SEA80174.1"/>
    </source>
</evidence>
<dbReference type="CDD" id="cd07377">
    <property type="entry name" value="WHTH_GntR"/>
    <property type="match status" value="1"/>
</dbReference>
<dbReference type="InterPro" id="IPR008920">
    <property type="entry name" value="TF_FadR/GntR_C"/>
</dbReference>
<dbReference type="InterPro" id="IPR036388">
    <property type="entry name" value="WH-like_DNA-bd_sf"/>
</dbReference>
<dbReference type="Pfam" id="PF07729">
    <property type="entry name" value="FCD"/>
    <property type="match status" value="1"/>
</dbReference>
<dbReference type="Pfam" id="PF00392">
    <property type="entry name" value="GntR"/>
    <property type="match status" value="1"/>
</dbReference>
<evidence type="ECO:0000256" key="3">
    <source>
        <dbReference type="ARBA" id="ARBA00023163"/>
    </source>
</evidence>
<keyword evidence="3" id="KW-0804">Transcription</keyword>
<dbReference type="Gene3D" id="1.20.120.530">
    <property type="entry name" value="GntR ligand-binding domain-like"/>
    <property type="match status" value="1"/>
</dbReference>